<evidence type="ECO:0000256" key="1">
    <source>
        <dbReference type="ARBA" id="ARBA00004202"/>
    </source>
</evidence>
<dbReference type="PROSITE" id="PS50011">
    <property type="entry name" value="PROTEIN_KINASE_DOM"/>
    <property type="match status" value="1"/>
</dbReference>
<dbReference type="PROSITE" id="PS00107">
    <property type="entry name" value="PROTEIN_KINASE_ATP"/>
    <property type="match status" value="1"/>
</dbReference>
<dbReference type="EC" id="2.7.10.2" evidence="16"/>
<dbReference type="InterPro" id="IPR020635">
    <property type="entry name" value="Tyr_kinase_cat_dom"/>
</dbReference>
<evidence type="ECO:0000259" key="18">
    <source>
        <dbReference type="PROSITE" id="PS50011"/>
    </source>
</evidence>
<keyword evidence="8 15" id="KW-0067">ATP-binding</keyword>
<dbReference type="GO" id="GO:0005737">
    <property type="term" value="C:cytoplasm"/>
    <property type="evidence" value="ECO:0007669"/>
    <property type="project" value="UniProtKB-SubCell"/>
</dbReference>
<dbReference type="CDD" id="cd10361">
    <property type="entry name" value="SH2_Fps_family"/>
    <property type="match status" value="1"/>
</dbReference>
<proteinExistence type="inferred from homology"/>
<evidence type="ECO:0000313" key="19">
    <source>
        <dbReference type="Proteomes" id="UP000036681"/>
    </source>
</evidence>
<dbReference type="SMART" id="SM00252">
    <property type="entry name" value="SH2"/>
    <property type="match status" value="1"/>
</dbReference>
<evidence type="ECO:0000256" key="5">
    <source>
        <dbReference type="ARBA" id="ARBA00022679"/>
    </source>
</evidence>
<dbReference type="SUPFAM" id="SSF56112">
    <property type="entry name" value="Protein kinase-like (PK-like)"/>
    <property type="match status" value="1"/>
</dbReference>
<dbReference type="Gene3D" id="3.30.505.10">
    <property type="entry name" value="SH2 domain"/>
    <property type="match status" value="1"/>
</dbReference>
<dbReference type="SMART" id="SM00219">
    <property type="entry name" value="TyrKc"/>
    <property type="match status" value="1"/>
</dbReference>
<dbReference type="CDD" id="cd00192">
    <property type="entry name" value="PTKc"/>
    <property type="match status" value="1"/>
</dbReference>
<keyword evidence="9 14" id="KW-0727">SH2 domain</keyword>
<evidence type="ECO:0000256" key="8">
    <source>
        <dbReference type="ARBA" id="ARBA00022840"/>
    </source>
</evidence>
<keyword evidence="5 16" id="KW-0808">Transferase</keyword>
<dbReference type="GO" id="GO:0004715">
    <property type="term" value="F:non-membrane spanning protein tyrosine kinase activity"/>
    <property type="evidence" value="ECO:0007669"/>
    <property type="project" value="UniProtKB-EC"/>
</dbReference>
<evidence type="ECO:0000256" key="10">
    <source>
        <dbReference type="ARBA" id="ARBA00023136"/>
    </source>
</evidence>
<dbReference type="AlphaFoldDB" id="A0A0M3HMM1"/>
<accession>A0A0M3HMM1</accession>
<keyword evidence="6 15" id="KW-0547">Nucleotide-binding</keyword>
<dbReference type="InterPro" id="IPR017441">
    <property type="entry name" value="Protein_kinase_ATP_BS"/>
</dbReference>
<feature type="binding site" evidence="15">
    <location>
        <position position="241"/>
    </location>
    <ligand>
        <name>ATP</name>
        <dbReference type="ChEBI" id="CHEBI:30616"/>
    </ligand>
</feature>
<dbReference type="SUPFAM" id="SSF55550">
    <property type="entry name" value="SH2 domain"/>
    <property type="match status" value="1"/>
</dbReference>
<name>A0A0M3HMM1_ASCLU</name>
<dbReference type="InterPro" id="IPR008266">
    <property type="entry name" value="Tyr_kinase_AS"/>
</dbReference>
<dbReference type="InterPro" id="IPR035849">
    <property type="entry name" value="Fes/Fps/Fer_SH2"/>
</dbReference>
<keyword evidence="10" id="KW-0472">Membrane</keyword>
<evidence type="ECO:0000256" key="15">
    <source>
        <dbReference type="PROSITE-ProRule" id="PRU10141"/>
    </source>
</evidence>
<comment type="catalytic activity">
    <reaction evidence="12 16">
        <text>L-tyrosyl-[protein] + ATP = O-phospho-L-tyrosyl-[protein] + ADP + H(+)</text>
        <dbReference type="Rhea" id="RHEA:10596"/>
        <dbReference type="Rhea" id="RHEA-COMP:10136"/>
        <dbReference type="Rhea" id="RHEA-COMP:20101"/>
        <dbReference type="ChEBI" id="CHEBI:15378"/>
        <dbReference type="ChEBI" id="CHEBI:30616"/>
        <dbReference type="ChEBI" id="CHEBI:46858"/>
        <dbReference type="ChEBI" id="CHEBI:61978"/>
        <dbReference type="ChEBI" id="CHEBI:456216"/>
        <dbReference type="EC" id="2.7.10.2"/>
    </reaction>
</comment>
<keyword evidence="19" id="KW-1185">Reference proteome</keyword>
<protein>
    <recommendedName>
        <fullName evidence="16">Tyrosine-protein kinase</fullName>
        <ecNumber evidence="16">2.7.10.2</ecNumber>
    </recommendedName>
</protein>
<dbReference type="PANTHER" id="PTHR24418">
    <property type="entry name" value="TYROSINE-PROTEIN KINASE"/>
    <property type="match status" value="1"/>
</dbReference>
<dbReference type="GO" id="GO:0005886">
    <property type="term" value="C:plasma membrane"/>
    <property type="evidence" value="ECO:0007669"/>
    <property type="project" value="UniProtKB-SubCell"/>
</dbReference>
<evidence type="ECO:0000256" key="13">
    <source>
        <dbReference type="ARBA" id="ARBA00061333"/>
    </source>
</evidence>
<evidence type="ECO:0000259" key="17">
    <source>
        <dbReference type="PROSITE" id="PS50001"/>
    </source>
</evidence>
<evidence type="ECO:0000256" key="14">
    <source>
        <dbReference type="PROSITE-ProRule" id="PRU00191"/>
    </source>
</evidence>
<dbReference type="Gene3D" id="1.10.510.10">
    <property type="entry name" value="Transferase(Phosphotransferase) domain 1"/>
    <property type="match status" value="1"/>
</dbReference>
<dbReference type="GO" id="GO:0005524">
    <property type="term" value="F:ATP binding"/>
    <property type="evidence" value="ECO:0007669"/>
    <property type="project" value="UniProtKB-UniRule"/>
</dbReference>
<dbReference type="InterPro" id="IPR050198">
    <property type="entry name" value="Non-receptor_tyrosine_kinases"/>
</dbReference>
<dbReference type="Pfam" id="PF07714">
    <property type="entry name" value="PK_Tyr_Ser-Thr"/>
    <property type="match status" value="1"/>
</dbReference>
<keyword evidence="7 16" id="KW-0418">Kinase</keyword>
<feature type="domain" description="Protein kinase" evidence="18">
    <location>
        <begin position="210"/>
        <end position="475"/>
    </location>
</feature>
<dbReference type="PROSITE" id="PS50001">
    <property type="entry name" value="SH2"/>
    <property type="match status" value="1"/>
</dbReference>
<dbReference type="FunFam" id="3.30.200.20:FF:000194">
    <property type="entry name" value="protein-tyrosine kinase 2-beta isoform X1"/>
    <property type="match status" value="1"/>
</dbReference>
<dbReference type="InterPro" id="IPR000719">
    <property type="entry name" value="Prot_kinase_dom"/>
</dbReference>
<dbReference type="InterPro" id="IPR000980">
    <property type="entry name" value="SH2"/>
</dbReference>
<evidence type="ECO:0000256" key="11">
    <source>
        <dbReference type="ARBA" id="ARBA00023137"/>
    </source>
</evidence>
<keyword evidence="3" id="KW-1003">Cell membrane</keyword>
<dbReference type="Pfam" id="PF00017">
    <property type="entry name" value="SH2"/>
    <property type="match status" value="1"/>
</dbReference>
<evidence type="ECO:0000256" key="4">
    <source>
        <dbReference type="ARBA" id="ARBA00022490"/>
    </source>
</evidence>
<dbReference type="InterPro" id="IPR036860">
    <property type="entry name" value="SH2_dom_sf"/>
</dbReference>
<evidence type="ECO:0000256" key="2">
    <source>
        <dbReference type="ARBA" id="ARBA00004496"/>
    </source>
</evidence>
<dbReference type="PROSITE" id="PS00109">
    <property type="entry name" value="PROTEIN_KINASE_TYR"/>
    <property type="match status" value="1"/>
</dbReference>
<evidence type="ECO:0000256" key="9">
    <source>
        <dbReference type="ARBA" id="ARBA00022999"/>
    </source>
</evidence>
<sequence length="478" mass="55157">MIALNVFPERSERSDDFLTYQAPEVQWTGLGLEKRLPDAAIFLQDELGTAGRPLGVWRSTPEEVVRHALFYPSHLAKRLNNLQTKVTSSSSRREVSRVDRALNTKFFHGMLTRTDAEELLKDDGYFILRASERKGQVILALTVRWNKKLKHFVLNLDESGKFYFERHKEKTIHELIDWHITNSHPVSKASGAKLIKGVQREPWLLCHDEIMLQKKLGEGAFGEVHMARYIKGSWKKGVAVKTMRDVKSRVARVKFMREARIMRKFHHPNVVRIYGVAIMRSPLMIVMELCPGGSVLGYIRKMAPVHNDTKLRFVAEASAGLAYLESKSCIHRDIAARNCLLSGKYEVKISDFGMSDERNYIRDAKLDKESFHSTTHIQVPMKWLAPETMQQRIFSTKTDVWAFGIMAWEIYADGREPYPGMTNVQARAKIVVLNYRMEMPKTTPPKVEKLVYKCWETDPDKRPSFAEIFETLDKIRKT</sequence>
<evidence type="ECO:0000256" key="16">
    <source>
        <dbReference type="RuleBase" id="RU362096"/>
    </source>
</evidence>
<comment type="subcellular location">
    <subcellularLocation>
        <location evidence="1">Cell membrane</location>
        <topology evidence="1">Peripheral membrane protein</topology>
    </subcellularLocation>
    <subcellularLocation>
        <location evidence="2">Cytoplasm</location>
    </subcellularLocation>
</comment>
<organism evidence="19 20">
    <name type="scientific">Ascaris lumbricoides</name>
    <name type="common">Giant roundworm</name>
    <dbReference type="NCBI Taxonomy" id="6252"/>
    <lineage>
        <taxon>Eukaryota</taxon>
        <taxon>Metazoa</taxon>
        <taxon>Ecdysozoa</taxon>
        <taxon>Nematoda</taxon>
        <taxon>Chromadorea</taxon>
        <taxon>Rhabditida</taxon>
        <taxon>Spirurina</taxon>
        <taxon>Ascaridomorpha</taxon>
        <taxon>Ascaridoidea</taxon>
        <taxon>Ascarididae</taxon>
        <taxon>Ascaris</taxon>
    </lineage>
</organism>
<dbReference type="Proteomes" id="UP000036681">
    <property type="component" value="Unplaced"/>
</dbReference>
<evidence type="ECO:0000313" key="20">
    <source>
        <dbReference type="WBParaSite" id="ALUE_0000278901-mRNA-1"/>
    </source>
</evidence>
<dbReference type="WBParaSite" id="ALUE_0000278901-mRNA-1">
    <property type="protein sequence ID" value="ALUE_0000278901-mRNA-1"/>
    <property type="gene ID" value="ALUE_0000278901"/>
</dbReference>
<evidence type="ECO:0000256" key="7">
    <source>
        <dbReference type="ARBA" id="ARBA00022777"/>
    </source>
</evidence>
<dbReference type="InterPro" id="IPR011009">
    <property type="entry name" value="Kinase-like_dom_sf"/>
</dbReference>
<keyword evidence="11 16" id="KW-0829">Tyrosine-protein kinase</keyword>
<feature type="domain" description="SH2" evidence="17">
    <location>
        <begin position="106"/>
        <end position="198"/>
    </location>
</feature>
<reference evidence="20" key="1">
    <citation type="submission" date="2017-02" db="UniProtKB">
        <authorList>
            <consortium name="WormBaseParasite"/>
        </authorList>
    </citation>
    <scope>IDENTIFICATION</scope>
</reference>
<keyword evidence="4" id="KW-0963">Cytoplasm</keyword>
<evidence type="ECO:0000256" key="3">
    <source>
        <dbReference type="ARBA" id="ARBA00022475"/>
    </source>
</evidence>
<comment type="similarity">
    <text evidence="13">Belongs to the protein kinase superfamily. Tyr protein kinase family. Fes/fps subfamily.</text>
</comment>
<evidence type="ECO:0000256" key="12">
    <source>
        <dbReference type="ARBA" id="ARBA00051245"/>
    </source>
</evidence>
<evidence type="ECO:0000256" key="6">
    <source>
        <dbReference type="ARBA" id="ARBA00022741"/>
    </source>
</evidence>
<dbReference type="InterPro" id="IPR001245">
    <property type="entry name" value="Ser-Thr/Tyr_kinase_cat_dom"/>
</dbReference>
<dbReference type="PRINTS" id="PR00109">
    <property type="entry name" value="TYRKINASE"/>
</dbReference>